<evidence type="ECO:0000313" key="2">
    <source>
        <dbReference type="Proteomes" id="UP000282876"/>
    </source>
</evidence>
<dbReference type="AlphaFoldDB" id="A0A437AIZ0"/>
<dbReference type="EMBL" id="RCSS01000636">
    <property type="protein sequence ID" value="RVD91130.1"/>
    <property type="molecule type" value="Genomic_DNA"/>
</dbReference>
<keyword evidence="2" id="KW-1185">Reference proteome</keyword>
<accession>A0A437AIZ0</accession>
<sequence length="147" mass="17860">MIIFFMLITTFSKSFKRSKTRKYLEQLSNGLETTNIDKIRSIKRKVKEIIKSIELLDKINMRNDFKFYKNCFSKIDKYEPQEVHILYVNFKDILYRRFFGHTKHNEFIKLLEDSLAPWKLCTGQLRVKDVFLGMFDELVFDDEYIIY</sequence>
<reference evidence="1 2" key="1">
    <citation type="submission" date="2018-10" db="EMBL/GenBank/DDBJ databases">
        <title>Draft genome sequence of the microsporidian Tubulinosema ratisbonensis.</title>
        <authorList>
            <person name="Polonais V."/>
            <person name="Peyretaillade E."/>
            <person name="Niehus S."/>
            <person name="Wawrzyniak I."/>
            <person name="Franchet A."/>
            <person name="Gaspin C."/>
            <person name="Reichstadt M."/>
            <person name="Belser C."/>
            <person name="Labadie K."/>
            <person name="Delbac F."/>
            <person name="Ferrandon D."/>
        </authorList>
    </citation>
    <scope>NUCLEOTIDE SEQUENCE [LARGE SCALE GENOMIC DNA]</scope>
    <source>
        <strain evidence="1 2">Franzen</strain>
    </source>
</reference>
<evidence type="ECO:0000313" key="1">
    <source>
        <dbReference type="EMBL" id="RVD91130.1"/>
    </source>
</evidence>
<gene>
    <name evidence="1" type="ORF">TUBRATIS_24290</name>
</gene>
<protein>
    <submittedName>
        <fullName evidence="1">Uncharacterized protein</fullName>
    </submittedName>
</protein>
<comment type="caution">
    <text evidence="1">The sequence shown here is derived from an EMBL/GenBank/DDBJ whole genome shotgun (WGS) entry which is preliminary data.</text>
</comment>
<dbReference type="Proteomes" id="UP000282876">
    <property type="component" value="Unassembled WGS sequence"/>
</dbReference>
<dbReference type="VEuPathDB" id="MicrosporidiaDB:TUBRATIS_24290"/>
<organism evidence="1 2">
    <name type="scientific">Tubulinosema ratisbonensis</name>
    <dbReference type="NCBI Taxonomy" id="291195"/>
    <lineage>
        <taxon>Eukaryota</taxon>
        <taxon>Fungi</taxon>
        <taxon>Fungi incertae sedis</taxon>
        <taxon>Microsporidia</taxon>
        <taxon>Tubulinosematoidea</taxon>
        <taxon>Tubulinosematidae</taxon>
        <taxon>Tubulinosema</taxon>
    </lineage>
</organism>
<proteinExistence type="predicted"/>
<name>A0A437AIZ0_9MICR</name>